<keyword evidence="2" id="KW-0812">Transmembrane</keyword>
<keyword evidence="2" id="KW-0472">Membrane</keyword>
<accession>A0A919KIB6</accession>
<dbReference type="EMBL" id="BNBA01000016">
    <property type="protein sequence ID" value="GHH54704.1"/>
    <property type="molecule type" value="Genomic_DNA"/>
</dbReference>
<evidence type="ECO:0000313" key="3">
    <source>
        <dbReference type="EMBL" id="GHH54704.1"/>
    </source>
</evidence>
<keyword evidence="2" id="KW-1133">Transmembrane helix</keyword>
<dbReference type="Proteomes" id="UP000623958">
    <property type="component" value="Unassembled WGS sequence"/>
</dbReference>
<organism evidence="3 4">
    <name type="scientific">Xanthomonas boreopolis</name>
    <dbReference type="NCBI Taxonomy" id="86183"/>
    <lineage>
        <taxon>Bacteria</taxon>
        <taxon>Pseudomonadati</taxon>
        <taxon>Pseudomonadota</taxon>
        <taxon>Gammaproteobacteria</taxon>
        <taxon>Lysobacterales</taxon>
        <taxon>Lysobacteraceae</taxon>
        <taxon>Xanthomonas</taxon>
    </lineage>
</organism>
<sequence length="300" mass="34168">MTSADVRCAGPDEQLSLVKLNGTFAEFIDRAFRMRGSVVTLFALACSSIIVGAFVYVVSVVWGLNRQGLHSAGTLLTMVSIMTVVFALILTSLWRRGLGRELFAYVYYPVRFDRVRKQVHVFRHNGKGGVLSVPFDEVYWFIGRGERMDFLYDLRGAVLEGDRIVHMFAVGQYFEANGEERVRSLWSFICTYMQGGPDALAACGVAPRIDLSVRPSWRNCWRWKLLMLGEGAARLRYVLAPFYYTVLTIMTAWRWLIFKTCRMPHWPAELFDATNETSERSRWPEPMLIGGDEPAPNGHL</sequence>
<evidence type="ECO:0000256" key="1">
    <source>
        <dbReference type="SAM" id="MobiDB-lite"/>
    </source>
</evidence>
<proteinExistence type="predicted"/>
<evidence type="ECO:0008006" key="5">
    <source>
        <dbReference type="Google" id="ProtNLM"/>
    </source>
</evidence>
<feature type="transmembrane region" description="Helical" evidence="2">
    <location>
        <begin position="74"/>
        <end position="94"/>
    </location>
</feature>
<comment type="caution">
    <text evidence="3">The sequence shown here is derived from an EMBL/GenBank/DDBJ whole genome shotgun (WGS) entry which is preliminary data.</text>
</comment>
<keyword evidence="4" id="KW-1185">Reference proteome</keyword>
<evidence type="ECO:0000256" key="2">
    <source>
        <dbReference type="SAM" id="Phobius"/>
    </source>
</evidence>
<feature type="transmembrane region" description="Helical" evidence="2">
    <location>
        <begin position="38"/>
        <end position="62"/>
    </location>
</feature>
<gene>
    <name evidence="3" type="ORF">GCM10009090_21940</name>
</gene>
<feature type="transmembrane region" description="Helical" evidence="2">
    <location>
        <begin position="237"/>
        <end position="256"/>
    </location>
</feature>
<dbReference type="AlphaFoldDB" id="A0A919KIB6"/>
<feature type="region of interest" description="Disordered" evidence="1">
    <location>
        <begin position="277"/>
        <end position="300"/>
    </location>
</feature>
<protein>
    <recommendedName>
        <fullName evidence="5">Transmembrane protein</fullName>
    </recommendedName>
</protein>
<evidence type="ECO:0000313" key="4">
    <source>
        <dbReference type="Proteomes" id="UP000623958"/>
    </source>
</evidence>
<reference evidence="3" key="1">
    <citation type="journal article" date="2014" name="Int. J. Syst. Evol. Microbiol.">
        <title>Complete genome sequence of Corynebacterium casei LMG S-19264T (=DSM 44701T), isolated from a smear-ripened cheese.</title>
        <authorList>
            <consortium name="US DOE Joint Genome Institute (JGI-PGF)"/>
            <person name="Walter F."/>
            <person name="Albersmeier A."/>
            <person name="Kalinowski J."/>
            <person name="Ruckert C."/>
        </authorList>
    </citation>
    <scope>NUCLEOTIDE SEQUENCE</scope>
    <source>
        <strain evidence="3">JCM 13306</strain>
    </source>
</reference>
<dbReference type="RefSeq" id="WP_434029378.1">
    <property type="nucleotide sequence ID" value="NZ_BNBA01000016.1"/>
</dbReference>
<reference evidence="3" key="2">
    <citation type="submission" date="2020-09" db="EMBL/GenBank/DDBJ databases">
        <authorList>
            <person name="Sun Q."/>
            <person name="Ohkuma M."/>
        </authorList>
    </citation>
    <scope>NUCLEOTIDE SEQUENCE</scope>
    <source>
        <strain evidence="3">JCM 13306</strain>
    </source>
</reference>
<name>A0A919KIB6_9XANT</name>